<gene>
    <name evidence="1" type="ORF">LCGC14_2616970</name>
</gene>
<sequence length="240" mass="25739">MEIFSPLHPRRIIRLKQYITGLSGLVGYWPLWENDGAVAVNHAPDNLRTLNGITTGATVAQSGQVGKAYSFDGSDDNVNLGTSSSLDLGTTFTVLLTINPAVLTGAPVILGRIDDLGEYSTYWYFAPTGEPHKIQVSAGDGANFPTINSSSTISNGNWFQLAWTRSTDDHELFINGSTEGTVSQAINDINASSNNVYIGGDFESDPGDFRFNGLIQHVAIFDKALTAKQILKLAQIAGLA</sequence>
<name>A0A0F9ARU3_9ZZZZ</name>
<comment type="caution">
    <text evidence="1">The sequence shown here is derived from an EMBL/GenBank/DDBJ whole genome shotgun (WGS) entry which is preliminary data.</text>
</comment>
<protein>
    <recommendedName>
        <fullName evidence="2">LamG-like jellyroll fold domain-containing protein</fullName>
    </recommendedName>
</protein>
<dbReference type="AlphaFoldDB" id="A0A0F9ARU3"/>
<proteinExistence type="predicted"/>
<evidence type="ECO:0000313" key="1">
    <source>
        <dbReference type="EMBL" id="KKL04347.1"/>
    </source>
</evidence>
<evidence type="ECO:0008006" key="2">
    <source>
        <dbReference type="Google" id="ProtNLM"/>
    </source>
</evidence>
<dbReference type="Pfam" id="PF13385">
    <property type="entry name" value="Laminin_G_3"/>
    <property type="match status" value="1"/>
</dbReference>
<dbReference type="EMBL" id="LAZR01044562">
    <property type="protein sequence ID" value="KKL04347.1"/>
    <property type="molecule type" value="Genomic_DNA"/>
</dbReference>
<dbReference type="Gene3D" id="2.60.120.200">
    <property type="match status" value="1"/>
</dbReference>
<reference evidence="1" key="1">
    <citation type="journal article" date="2015" name="Nature">
        <title>Complex archaea that bridge the gap between prokaryotes and eukaryotes.</title>
        <authorList>
            <person name="Spang A."/>
            <person name="Saw J.H."/>
            <person name="Jorgensen S.L."/>
            <person name="Zaremba-Niedzwiedzka K."/>
            <person name="Martijn J."/>
            <person name="Lind A.E."/>
            <person name="van Eijk R."/>
            <person name="Schleper C."/>
            <person name="Guy L."/>
            <person name="Ettema T.J."/>
        </authorList>
    </citation>
    <scope>NUCLEOTIDE SEQUENCE</scope>
</reference>
<dbReference type="InterPro" id="IPR013320">
    <property type="entry name" value="ConA-like_dom_sf"/>
</dbReference>
<accession>A0A0F9ARU3</accession>
<organism evidence="1">
    <name type="scientific">marine sediment metagenome</name>
    <dbReference type="NCBI Taxonomy" id="412755"/>
    <lineage>
        <taxon>unclassified sequences</taxon>
        <taxon>metagenomes</taxon>
        <taxon>ecological metagenomes</taxon>
    </lineage>
</organism>
<dbReference type="SUPFAM" id="SSF49899">
    <property type="entry name" value="Concanavalin A-like lectins/glucanases"/>
    <property type="match status" value="1"/>
</dbReference>